<reference evidence="4" key="1">
    <citation type="submission" date="2020-10" db="EMBL/GenBank/DDBJ databases">
        <authorList>
            <person name="Palmer J.M."/>
        </authorList>
    </citation>
    <scope>NUCLEOTIDE SEQUENCE</scope>
    <source>
        <strain evidence="4">UCD 2041</strain>
    </source>
</reference>
<reference evidence="4" key="2">
    <citation type="journal article" name="BMC Genomics">
        <title>New genome assemblies reveal patterns of domestication and adaptation across Brettanomyces (Dekkera) species.</title>
        <authorList>
            <person name="Roach M.J."/>
            <person name="Borneman A.R."/>
        </authorList>
    </citation>
    <scope>NUCLEOTIDE SEQUENCE</scope>
    <source>
        <strain evidence="4">UCD 2041</strain>
    </source>
</reference>
<dbReference type="Proteomes" id="UP000663131">
    <property type="component" value="Chromosome 9"/>
</dbReference>
<dbReference type="PROSITE" id="PS50048">
    <property type="entry name" value="ZN2_CY6_FUNGAL_2"/>
    <property type="match status" value="1"/>
</dbReference>
<feature type="compositionally biased region" description="Low complexity" evidence="2">
    <location>
        <begin position="311"/>
        <end position="320"/>
    </location>
</feature>
<dbReference type="Pfam" id="PF00172">
    <property type="entry name" value="Zn_clus"/>
    <property type="match status" value="1"/>
</dbReference>
<dbReference type="AlphaFoldDB" id="A0A871RG57"/>
<feature type="region of interest" description="Disordered" evidence="2">
    <location>
        <begin position="1"/>
        <end position="95"/>
    </location>
</feature>
<dbReference type="PROSITE" id="PS00463">
    <property type="entry name" value="ZN2_CY6_FUNGAL_1"/>
    <property type="match status" value="1"/>
</dbReference>
<dbReference type="InterPro" id="IPR001138">
    <property type="entry name" value="Zn2Cys6_DnaBD"/>
</dbReference>
<feature type="compositionally biased region" description="Basic and acidic residues" evidence="2">
    <location>
        <begin position="143"/>
        <end position="156"/>
    </location>
</feature>
<evidence type="ECO:0000313" key="4">
    <source>
        <dbReference type="EMBL" id="QOU22718.1"/>
    </source>
</evidence>
<evidence type="ECO:0000256" key="2">
    <source>
        <dbReference type="SAM" id="MobiDB-lite"/>
    </source>
</evidence>
<evidence type="ECO:0000256" key="1">
    <source>
        <dbReference type="ARBA" id="ARBA00023242"/>
    </source>
</evidence>
<dbReference type="GeneID" id="64574827"/>
<dbReference type="GO" id="GO:0045944">
    <property type="term" value="P:positive regulation of transcription by RNA polymerase II"/>
    <property type="evidence" value="ECO:0007669"/>
    <property type="project" value="TreeGrafter"/>
</dbReference>
<accession>A0A871RG57</accession>
<dbReference type="RefSeq" id="XP_041139211.1">
    <property type="nucleotide sequence ID" value="XM_041281420.1"/>
</dbReference>
<sequence length="449" mass="50619">MTGGLECLRTNETESKHQELSGEDTSSQTSQSHHDSTDSQQPTPKVVTHSKKFHTVSSRQTRFSKVEQLPLQEYSISNKMHPSNRIRNNSVAPRTRLIPSGDQKLITSLNSNDQSNTEFQSSSFPPSISRSKLTQDSIILPHSQDRLSLKRPHENSSLHTNDSFIPVGTTLPYGYISSQLPPLATSIAPLSLNSYYNGRFPIPPPVQTPQYLYSDQSQPVTPRYSNFTSLYYQPSQPPQYWKPIRKFPSKSNYAVQNPNQPVLKQNTLELTAISSKNEGNAYRSNSSKSTGIKAPFNYTQNSRFARPITDSNSSTKSTQSSEHESSYDLGDSQISKDGEVANSSEPLKSISTEKVARVAKRSRNGCLTCRSRKRKCDENKPVCNECRRLRIKCIWMTKTQRQNKTKKHPYLLRVDETYNTEFGVIKVVRGKVDYKIEDGQIVQDGTSPT</sequence>
<protein>
    <recommendedName>
        <fullName evidence="3">Zn(2)-C6 fungal-type domain-containing protein</fullName>
    </recommendedName>
</protein>
<feature type="compositionally biased region" description="Polar residues" evidence="2">
    <location>
        <begin position="111"/>
        <end position="120"/>
    </location>
</feature>
<dbReference type="SUPFAM" id="SSF57701">
    <property type="entry name" value="Zn2/Cys6 DNA-binding domain"/>
    <property type="match status" value="1"/>
</dbReference>
<feature type="compositionally biased region" description="Polar residues" evidence="2">
    <location>
        <begin position="279"/>
        <end position="290"/>
    </location>
</feature>
<feature type="compositionally biased region" description="Low complexity" evidence="2">
    <location>
        <begin position="121"/>
        <end position="131"/>
    </location>
</feature>
<name>A0A871RG57_DEKBR</name>
<organism evidence="4 5">
    <name type="scientific">Dekkera bruxellensis</name>
    <name type="common">Brettanomyces custersii</name>
    <dbReference type="NCBI Taxonomy" id="5007"/>
    <lineage>
        <taxon>Eukaryota</taxon>
        <taxon>Fungi</taxon>
        <taxon>Dikarya</taxon>
        <taxon>Ascomycota</taxon>
        <taxon>Saccharomycotina</taxon>
        <taxon>Pichiomycetes</taxon>
        <taxon>Pichiales</taxon>
        <taxon>Pichiaceae</taxon>
        <taxon>Brettanomyces</taxon>
    </lineage>
</organism>
<gene>
    <name evidence="4" type="ORF">BRETT_002903</name>
</gene>
<dbReference type="PANTHER" id="PTHR37534">
    <property type="entry name" value="TRANSCRIPTIONAL ACTIVATOR PROTEIN UGA3"/>
    <property type="match status" value="1"/>
</dbReference>
<keyword evidence="1" id="KW-0539">Nucleus</keyword>
<dbReference type="CDD" id="cd00067">
    <property type="entry name" value="GAL4"/>
    <property type="match status" value="1"/>
</dbReference>
<dbReference type="GO" id="GO:0008270">
    <property type="term" value="F:zinc ion binding"/>
    <property type="evidence" value="ECO:0007669"/>
    <property type="project" value="InterPro"/>
</dbReference>
<evidence type="ECO:0000259" key="3">
    <source>
        <dbReference type="PROSITE" id="PS50048"/>
    </source>
</evidence>
<feature type="domain" description="Zn(2)-C6 fungal-type" evidence="3">
    <location>
        <begin position="365"/>
        <end position="395"/>
    </location>
</feature>
<dbReference type="KEGG" id="bbrx:BRETT_002903"/>
<dbReference type="GO" id="GO:0005634">
    <property type="term" value="C:nucleus"/>
    <property type="evidence" value="ECO:0007669"/>
    <property type="project" value="TreeGrafter"/>
</dbReference>
<dbReference type="EMBL" id="CP063137">
    <property type="protein sequence ID" value="QOU22718.1"/>
    <property type="molecule type" value="Genomic_DNA"/>
</dbReference>
<dbReference type="OrthoDB" id="5418899at2759"/>
<evidence type="ECO:0000313" key="5">
    <source>
        <dbReference type="Proteomes" id="UP000663131"/>
    </source>
</evidence>
<dbReference type="GO" id="GO:0000976">
    <property type="term" value="F:transcription cis-regulatory region binding"/>
    <property type="evidence" value="ECO:0007669"/>
    <property type="project" value="TreeGrafter"/>
</dbReference>
<dbReference type="InterPro" id="IPR036864">
    <property type="entry name" value="Zn2-C6_fun-type_DNA-bd_sf"/>
</dbReference>
<dbReference type="PANTHER" id="PTHR37534:SF7">
    <property type="entry name" value="TRANSCRIPTIONAL ACTIVATOR PROTEIN UGA3"/>
    <property type="match status" value="1"/>
</dbReference>
<feature type="region of interest" description="Disordered" evidence="2">
    <location>
        <begin position="279"/>
        <end position="348"/>
    </location>
</feature>
<dbReference type="GO" id="GO:0000981">
    <property type="term" value="F:DNA-binding transcription factor activity, RNA polymerase II-specific"/>
    <property type="evidence" value="ECO:0007669"/>
    <property type="project" value="InterPro"/>
</dbReference>
<dbReference type="Gene3D" id="4.10.240.10">
    <property type="entry name" value="Zn(2)-C6 fungal-type DNA-binding domain"/>
    <property type="match status" value="1"/>
</dbReference>
<proteinExistence type="predicted"/>
<feature type="compositionally biased region" description="Polar residues" evidence="2">
    <location>
        <begin position="74"/>
        <end position="92"/>
    </location>
</feature>
<dbReference type="SMART" id="SM00066">
    <property type="entry name" value="GAL4"/>
    <property type="match status" value="1"/>
</dbReference>
<feature type="compositionally biased region" description="Basic and acidic residues" evidence="2">
    <location>
        <begin position="9"/>
        <end position="20"/>
    </location>
</feature>
<feature type="region of interest" description="Disordered" evidence="2">
    <location>
        <begin position="111"/>
        <end position="161"/>
    </location>
</feature>